<evidence type="ECO:0000313" key="2">
    <source>
        <dbReference type="Proteomes" id="UP000708208"/>
    </source>
</evidence>
<organism evidence="1 2">
    <name type="scientific">Allacma fusca</name>
    <dbReference type="NCBI Taxonomy" id="39272"/>
    <lineage>
        <taxon>Eukaryota</taxon>
        <taxon>Metazoa</taxon>
        <taxon>Ecdysozoa</taxon>
        <taxon>Arthropoda</taxon>
        <taxon>Hexapoda</taxon>
        <taxon>Collembola</taxon>
        <taxon>Symphypleona</taxon>
        <taxon>Sminthuridae</taxon>
        <taxon>Allacma</taxon>
    </lineage>
</organism>
<accession>A0A8J2KSP4</accession>
<protein>
    <submittedName>
        <fullName evidence="1">Uncharacterized protein</fullName>
    </submittedName>
</protein>
<dbReference type="AlphaFoldDB" id="A0A8J2KSP4"/>
<gene>
    <name evidence="1" type="ORF">AFUS01_LOCUS33289</name>
</gene>
<comment type="caution">
    <text evidence="1">The sequence shown here is derived from an EMBL/GenBank/DDBJ whole genome shotgun (WGS) entry which is preliminary data.</text>
</comment>
<dbReference type="EMBL" id="CAJVCH010528220">
    <property type="protein sequence ID" value="CAG7823052.1"/>
    <property type="molecule type" value="Genomic_DNA"/>
</dbReference>
<evidence type="ECO:0000313" key="1">
    <source>
        <dbReference type="EMBL" id="CAG7823052.1"/>
    </source>
</evidence>
<name>A0A8J2KSP4_9HEXA</name>
<sequence length="78" mass="8569">MIVEESAPSFKPTLSLVNEFTGGTEGGLGNLCTYLKMEITSAYREFGFLRMGHTAFMAVNTAIPYGDGFDFPTCYPQK</sequence>
<keyword evidence="2" id="KW-1185">Reference proteome</keyword>
<dbReference type="Proteomes" id="UP000708208">
    <property type="component" value="Unassembled WGS sequence"/>
</dbReference>
<proteinExistence type="predicted"/>
<reference evidence="1" key="1">
    <citation type="submission" date="2021-06" db="EMBL/GenBank/DDBJ databases">
        <authorList>
            <person name="Hodson N. C."/>
            <person name="Mongue J. A."/>
            <person name="Jaron S. K."/>
        </authorList>
    </citation>
    <scope>NUCLEOTIDE SEQUENCE</scope>
</reference>